<evidence type="ECO:0000256" key="3">
    <source>
        <dbReference type="ARBA" id="ARBA00022519"/>
    </source>
</evidence>
<protein>
    <submittedName>
        <fullName evidence="7">Lipid A biosynthesis acyltransferase</fullName>
    </submittedName>
</protein>
<evidence type="ECO:0000313" key="8">
    <source>
        <dbReference type="Proteomes" id="UP000066284"/>
    </source>
</evidence>
<evidence type="ECO:0000256" key="5">
    <source>
        <dbReference type="ARBA" id="ARBA00023136"/>
    </source>
</evidence>
<name>A0A0S4KN52_9BACT</name>
<evidence type="ECO:0000256" key="1">
    <source>
        <dbReference type="ARBA" id="ARBA00004533"/>
    </source>
</evidence>
<dbReference type="PIRSF" id="PIRSF028561">
    <property type="entry name" value="Ac_Trasf"/>
    <property type="match status" value="1"/>
</dbReference>
<dbReference type="STRING" id="1715989.NITINOP_0207"/>
<evidence type="ECO:0000313" key="7">
    <source>
        <dbReference type="EMBL" id="CUQ65183.1"/>
    </source>
</evidence>
<keyword evidence="4 7" id="KW-0808">Transferase</keyword>
<dbReference type="Pfam" id="PF03279">
    <property type="entry name" value="Lip_A_acyltrans"/>
    <property type="match status" value="1"/>
</dbReference>
<organism evidence="7 8">
    <name type="scientific">Candidatus Nitrospira inopinata</name>
    <dbReference type="NCBI Taxonomy" id="1715989"/>
    <lineage>
        <taxon>Bacteria</taxon>
        <taxon>Pseudomonadati</taxon>
        <taxon>Nitrospirota</taxon>
        <taxon>Nitrospiria</taxon>
        <taxon>Nitrospirales</taxon>
        <taxon>Nitrospiraceae</taxon>
        <taxon>Nitrospira</taxon>
    </lineage>
</organism>
<dbReference type="EMBL" id="LN885086">
    <property type="protein sequence ID" value="CUQ65183.1"/>
    <property type="molecule type" value="Genomic_DNA"/>
</dbReference>
<dbReference type="Proteomes" id="UP000066284">
    <property type="component" value="Chromosome 1"/>
</dbReference>
<gene>
    <name evidence="7" type="ORF">NITINOP_0207</name>
</gene>
<dbReference type="PANTHER" id="PTHR30606:SF9">
    <property type="entry name" value="LIPID A BIOSYNTHESIS LAUROYLTRANSFERASE"/>
    <property type="match status" value="1"/>
</dbReference>
<proteinExistence type="predicted"/>
<dbReference type="RefSeq" id="WP_062482009.1">
    <property type="nucleotide sequence ID" value="NZ_LN885086.1"/>
</dbReference>
<dbReference type="GO" id="GO:0009247">
    <property type="term" value="P:glycolipid biosynthetic process"/>
    <property type="evidence" value="ECO:0007669"/>
    <property type="project" value="UniProtKB-ARBA"/>
</dbReference>
<dbReference type="GO" id="GO:0005886">
    <property type="term" value="C:plasma membrane"/>
    <property type="evidence" value="ECO:0007669"/>
    <property type="project" value="UniProtKB-SubCell"/>
</dbReference>
<keyword evidence="3" id="KW-0997">Cell inner membrane</keyword>
<evidence type="ECO:0000256" key="4">
    <source>
        <dbReference type="ARBA" id="ARBA00022679"/>
    </source>
</evidence>
<dbReference type="GO" id="GO:0016746">
    <property type="term" value="F:acyltransferase activity"/>
    <property type="evidence" value="ECO:0007669"/>
    <property type="project" value="UniProtKB-KW"/>
</dbReference>
<reference evidence="8" key="1">
    <citation type="submission" date="2015-09" db="EMBL/GenBank/DDBJ databases">
        <authorList>
            <person name="Daims H."/>
        </authorList>
    </citation>
    <scope>NUCLEOTIDE SEQUENCE [LARGE SCALE GENOMIC DNA]</scope>
</reference>
<evidence type="ECO:0000256" key="6">
    <source>
        <dbReference type="ARBA" id="ARBA00023315"/>
    </source>
</evidence>
<comment type="subcellular location">
    <subcellularLocation>
        <location evidence="1">Cell inner membrane</location>
    </subcellularLocation>
</comment>
<evidence type="ECO:0000256" key="2">
    <source>
        <dbReference type="ARBA" id="ARBA00022475"/>
    </source>
</evidence>
<dbReference type="InterPro" id="IPR004960">
    <property type="entry name" value="LipA_acyltrans"/>
</dbReference>
<accession>A0A0S4KN52</accession>
<dbReference type="CDD" id="cd07984">
    <property type="entry name" value="LPLAT_LABLAT-like"/>
    <property type="match status" value="1"/>
</dbReference>
<dbReference type="AlphaFoldDB" id="A0A0S4KN52"/>
<dbReference type="InterPro" id="IPR014548">
    <property type="entry name" value="Ac_Trasf"/>
</dbReference>
<dbReference type="KEGG" id="nio:NITINOP_0207"/>
<keyword evidence="8" id="KW-1185">Reference proteome</keyword>
<keyword evidence="5" id="KW-0472">Membrane</keyword>
<sequence length="299" mass="34175">MSLAWRRQRERGSRIGIRAMTWVALTLGRPAARALLYPICVYFLLASRTAHRAIARFRERALDRSTGWSDLLRHYYAFAATILDRVYFLRCRFDLFDVRFHGLEALDDGLAKGRGCLLLGAHLGSFEVVRAAGVLRQHLDVRVLMDERNAPLMRGLTRTLNRTVADTVIQAGGVEAMLQVKECLERGGIVGVMGDRATQGDRTIGCTFFGREARFPTGALRLAHLMGSPVVLFFGFYRGGNRYDVHFEPFSDGDRAPRDQQEALLYRDIQRYAGRLEEACRLAPDNWFNFYEFWNEETR</sequence>
<keyword evidence="2" id="KW-1003">Cell membrane</keyword>
<keyword evidence="6 7" id="KW-0012">Acyltransferase</keyword>
<dbReference type="OrthoDB" id="9808633at2"/>
<dbReference type="PANTHER" id="PTHR30606">
    <property type="entry name" value="LIPID A BIOSYNTHESIS LAUROYL ACYLTRANSFERASE"/>
    <property type="match status" value="1"/>
</dbReference>